<dbReference type="RefSeq" id="WP_227532200.1">
    <property type="nucleotide sequence ID" value="NZ_CP188067.1"/>
</dbReference>
<name>A0AAW5LFY9_MAMSC</name>
<evidence type="ECO:0000313" key="6">
    <source>
        <dbReference type="Proteomes" id="UP001204068"/>
    </source>
</evidence>
<feature type="domain" description="ABM" evidence="4">
    <location>
        <begin position="46"/>
        <end position="134"/>
    </location>
</feature>
<dbReference type="Proteomes" id="UP001204068">
    <property type="component" value="Unassembled WGS sequence"/>
</dbReference>
<dbReference type="PROSITE" id="PS51725">
    <property type="entry name" value="ABM"/>
    <property type="match status" value="1"/>
</dbReference>
<keyword evidence="5" id="KW-0560">Oxidoreductase</keyword>
<comment type="similarity">
    <text evidence="1">Belongs to the TRAP family.</text>
</comment>
<evidence type="ECO:0000256" key="1">
    <source>
        <dbReference type="ARBA" id="ARBA00009267"/>
    </source>
</evidence>
<evidence type="ECO:0000313" key="5">
    <source>
        <dbReference type="EMBL" id="MCQ9303505.1"/>
    </source>
</evidence>
<dbReference type="GO" id="GO:0004497">
    <property type="term" value="F:monooxygenase activity"/>
    <property type="evidence" value="ECO:0007669"/>
    <property type="project" value="UniProtKB-KW"/>
</dbReference>
<dbReference type="AlphaFoldDB" id="A0AAW5LFY9"/>
<comment type="caution">
    <text evidence="5">The sequence shown here is derived from an EMBL/GenBank/DDBJ whole genome shotgun (WGS) entry which is preliminary data.</text>
</comment>
<dbReference type="InterPro" id="IPR007138">
    <property type="entry name" value="ABM_dom"/>
</dbReference>
<reference evidence="5" key="1">
    <citation type="submission" date="2022-07" db="EMBL/GenBank/DDBJ databases">
        <title>Bacterial species isolated from the porcine tonsil microbiota.</title>
        <authorList>
            <person name="Oliveira I.M.F."/>
        </authorList>
    </citation>
    <scope>NUCLEOTIDE SEQUENCE</scope>
    <source>
        <strain evidence="5">8QC2O2</strain>
    </source>
</reference>
<gene>
    <name evidence="5" type="ORF">NQ032_07800</name>
</gene>
<dbReference type="PANTHER" id="PTHR34474">
    <property type="entry name" value="SIGNAL TRANSDUCTION PROTEIN TRAP"/>
    <property type="match status" value="1"/>
</dbReference>
<organism evidence="5 6">
    <name type="scientific">Mammaliicoccus sciuri</name>
    <name type="common">Staphylococcus sciuri</name>
    <dbReference type="NCBI Taxonomy" id="1296"/>
    <lineage>
        <taxon>Bacteria</taxon>
        <taxon>Bacillati</taxon>
        <taxon>Bacillota</taxon>
        <taxon>Bacilli</taxon>
        <taxon>Bacillales</taxon>
        <taxon>Staphylococcaceae</taxon>
        <taxon>Mammaliicoccus</taxon>
    </lineage>
</organism>
<dbReference type="SUPFAM" id="SSF54909">
    <property type="entry name" value="Dimeric alpha+beta barrel"/>
    <property type="match status" value="1"/>
</dbReference>
<dbReference type="EMBL" id="JANILD010000003">
    <property type="protein sequence ID" value="MCQ9303505.1"/>
    <property type="molecule type" value="Genomic_DNA"/>
</dbReference>
<dbReference type="PANTHER" id="PTHR34474:SF2">
    <property type="entry name" value="SIGNAL TRANSDUCTION PROTEIN TRAP"/>
    <property type="match status" value="1"/>
</dbReference>
<sequence length="147" mass="17447">MIYLLKNEMHGIYLTQNNNEVTINKFNASYQYIILEQINNLPQNGYVVFNHLYANPGFEEDFERVFLNRDINLTNTQGFESLLFLKPCSTNEHYVIITIWKNEESYKQWQDSQEYKNTHQKRGTKKGADQAIVNRKLSFNISLELKE</sequence>
<dbReference type="Gene3D" id="3.30.70.100">
    <property type="match status" value="1"/>
</dbReference>
<proteinExistence type="inferred from homology"/>
<dbReference type="Pfam" id="PF03992">
    <property type="entry name" value="ABM"/>
    <property type="match status" value="1"/>
</dbReference>
<dbReference type="InterPro" id="IPR050404">
    <property type="entry name" value="Heme-degrading_MO"/>
</dbReference>
<evidence type="ECO:0000259" key="4">
    <source>
        <dbReference type="PROSITE" id="PS51725"/>
    </source>
</evidence>
<dbReference type="InterPro" id="IPR011008">
    <property type="entry name" value="Dimeric_a/b-barrel"/>
</dbReference>
<evidence type="ECO:0000256" key="3">
    <source>
        <dbReference type="ARBA" id="ARBA00032861"/>
    </source>
</evidence>
<evidence type="ECO:0000256" key="2">
    <source>
        <dbReference type="ARBA" id="ARBA00018486"/>
    </source>
</evidence>
<keyword evidence="5" id="KW-0503">Monooxygenase</keyword>
<protein>
    <recommendedName>
        <fullName evidence="2">Signal transduction protein TRAP</fullName>
    </recommendedName>
    <alternativeName>
        <fullName evidence="3">Target of RNAIII-activating protein</fullName>
    </alternativeName>
</protein>
<accession>A0AAW5LFY9</accession>